<dbReference type="Proteomes" id="UP001062846">
    <property type="component" value="Chromosome 6"/>
</dbReference>
<evidence type="ECO:0000313" key="1">
    <source>
        <dbReference type="EMBL" id="KAI8550207.1"/>
    </source>
</evidence>
<reference evidence="1" key="1">
    <citation type="submission" date="2022-02" db="EMBL/GenBank/DDBJ databases">
        <title>Plant Genome Project.</title>
        <authorList>
            <person name="Zhang R.-G."/>
        </authorList>
    </citation>
    <scope>NUCLEOTIDE SEQUENCE</scope>
    <source>
        <strain evidence="1">AT1</strain>
    </source>
</reference>
<sequence length="54" mass="5946">MSVATPLRRDHRGSLSIVECPVRAIATIRKDMPSPRHHLSANGHNAFIPHPLAI</sequence>
<organism evidence="1 2">
    <name type="scientific">Rhododendron molle</name>
    <name type="common">Chinese azalea</name>
    <name type="synonym">Azalea mollis</name>
    <dbReference type="NCBI Taxonomy" id="49168"/>
    <lineage>
        <taxon>Eukaryota</taxon>
        <taxon>Viridiplantae</taxon>
        <taxon>Streptophyta</taxon>
        <taxon>Embryophyta</taxon>
        <taxon>Tracheophyta</taxon>
        <taxon>Spermatophyta</taxon>
        <taxon>Magnoliopsida</taxon>
        <taxon>eudicotyledons</taxon>
        <taxon>Gunneridae</taxon>
        <taxon>Pentapetalae</taxon>
        <taxon>asterids</taxon>
        <taxon>Ericales</taxon>
        <taxon>Ericaceae</taxon>
        <taxon>Ericoideae</taxon>
        <taxon>Rhodoreae</taxon>
        <taxon>Rhododendron</taxon>
    </lineage>
</organism>
<accession>A0ACC0NA65</accession>
<name>A0ACC0NA65_RHOML</name>
<evidence type="ECO:0000313" key="2">
    <source>
        <dbReference type="Proteomes" id="UP001062846"/>
    </source>
</evidence>
<protein>
    <submittedName>
        <fullName evidence="1">Uncharacterized protein</fullName>
    </submittedName>
</protein>
<keyword evidence="2" id="KW-1185">Reference proteome</keyword>
<gene>
    <name evidence="1" type="ORF">RHMOL_Rhmol06G0087000</name>
</gene>
<comment type="caution">
    <text evidence="1">The sequence shown here is derived from an EMBL/GenBank/DDBJ whole genome shotgun (WGS) entry which is preliminary data.</text>
</comment>
<dbReference type="EMBL" id="CM046393">
    <property type="protein sequence ID" value="KAI8550207.1"/>
    <property type="molecule type" value="Genomic_DNA"/>
</dbReference>
<proteinExistence type="predicted"/>